<name>A0ABY3WBU7_9MICC</name>
<dbReference type="Proteomes" id="UP000829069">
    <property type="component" value="Plasmid p1"/>
</dbReference>
<evidence type="ECO:0000313" key="1">
    <source>
        <dbReference type="EMBL" id="UNK47832.1"/>
    </source>
</evidence>
<dbReference type="EMBL" id="CP093327">
    <property type="protein sequence ID" value="UNK47832.1"/>
    <property type="molecule type" value="Genomic_DNA"/>
</dbReference>
<gene>
    <name evidence="1" type="ORF">MNQ99_18320</name>
</gene>
<evidence type="ECO:0000313" key="2">
    <source>
        <dbReference type="Proteomes" id="UP000829069"/>
    </source>
</evidence>
<reference evidence="1 2" key="1">
    <citation type="submission" date="2022-03" db="EMBL/GenBank/DDBJ databases">
        <title>Isotopic signatures of nitrous oxide derived from detoxification processes.</title>
        <authorList>
            <person name="Behrendt U."/>
            <person name="Buchen C."/>
            <person name="Well R."/>
            <person name="Ulrich A."/>
            <person name="Rohe L."/>
            <person name="Kolb S."/>
            <person name="Schloter M."/>
            <person name="Horn M.A."/>
            <person name="Augustin J."/>
        </authorList>
    </citation>
    <scope>NUCLEOTIDE SEQUENCE [LARGE SCALE GENOMIC DNA]</scope>
    <source>
        <strain evidence="1 2">S4-C24</strain>
        <plasmid evidence="1 2">p1</plasmid>
    </source>
</reference>
<keyword evidence="2" id="KW-1185">Reference proteome</keyword>
<dbReference type="RefSeq" id="WP_241915531.1">
    <property type="nucleotide sequence ID" value="NZ_CP093327.1"/>
</dbReference>
<geneLocation type="plasmid" evidence="1 2">
    <name>p1</name>
</geneLocation>
<proteinExistence type="predicted"/>
<accession>A0ABY3WBU7</accession>
<organism evidence="1 2">
    <name type="scientific">Arthrobacter sulfonylureivorans</name>
    <dbReference type="NCBI Taxonomy" id="2486855"/>
    <lineage>
        <taxon>Bacteria</taxon>
        <taxon>Bacillati</taxon>
        <taxon>Actinomycetota</taxon>
        <taxon>Actinomycetes</taxon>
        <taxon>Micrococcales</taxon>
        <taxon>Micrococcaceae</taxon>
        <taxon>Arthrobacter</taxon>
    </lineage>
</organism>
<protein>
    <submittedName>
        <fullName evidence="1">Uncharacterized protein</fullName>
    </submittedName>
</protein>
<sequence>MNDSAAERLELRRRMAVLAPLFRDLGSWIIGSYTKAGILDAMPDASFPVSDGAFSLKTRGFLRRQTWVYSPRGPVYFSITRAGRLILAEQDTDASITDAVCERAQLARPGDFPWATSDAEASGLPEKPLFLMDPITSDLYIKVTARNEYPFPVQVRPVGQYARECAGLFIAAFKAAR</sequence>
<keyword evidence="1" id="KW-0614">Plasmid</keyword>